<dbReference type="InterPro" id="IPR050494">
    <property type="entry name" value="Ser_Thr_dual-spec_kinase"/>
</dbReference>
<feature type="compositionally biased region" description="Polar residues" evidence="12">
    <location>
        <begin position="1"/>
        <end position="16"/>
    </location>
</feature>
<evidence type="ECO:0000256" key="6">
    <source>
        <dbReference type="ARBA" id="ARBA00022777"/>
    </source>
</evidence>
<dbReference type="Pfam" id="PF00069">
    <property type="entry name" value="Pkinase"/>
    <property type="match status" value="1"/>
</dbReference>
<dbReference type="SMART" id="SM00220">
    <property type="entry name" value="S_TKc"/>
    <property type="match status" value="1"/>
</dbReference>
<feature type="binding site" evidence="11">
    <location>
        <position position="195"/>
    </location>
    <ligand>
        <name>ATP</name>
        <dbReference type="ChEBI" id="CHEBI:30616"/>
    </ligand>
</feature>
<evidence type="ECO:0000313" key="14">
    <source>
        <dbReference type="EMBL" id="KAK8885126.1"/>
    </source>
</evidence>
<keyword evidence="6" id="KW-0418">Kinase</keyword>
<evidence type="ECO:0000256" key="7">
    <source>
        <dbReference type="ARBA" id="ARBA00022840"/>
    </source>
</evidence>
<dbReference type="InterPro" id="IPR008271">
    <property type="entry name" value="Ser/Thr_kinase_AS"/>
</dbReference>
<dbReference type="PANTHER" id="PTHR24058">
    <property type="entry name" value="DUAL SPECIFICITY PROTEIN KINASE"/>
    <property type="match status" value="1"/>
</dbReference>
<dbReference type="PROSITE" id="PS00108">
    <property type="entry name" value="PROTEIN_KINASE_ST"/>
    <property type="match status" value="1"/>
</dbReference>
<evidence type="ECO:0000256" key="4">
    <source>
        <dbReference type="ARBA" id="ARBA00022679"/>
    </source>
</evidence>
<evidence type="ECO:0000256" key="10">
    <source>
        <dbReference type="ARBA" id="ARBA00051680"/>
    </source>
</evidence>
<protein>
    <recommendedName>
        <fullName evidence="2">dual-specificity kinase</fullName>
        <ecNumber evidence="2">2.7.12.1</ecNumber>
    </recommendedName>
</protein>
<evidence type="ECO:0000256" key="5">
    <source>
        <dbReference type="ARBA" id="ARBA00022741"/>
    </source>
</evidence>
<dbReference type="InterPro" id="IPR000719">
    <property type="entry name" value="Prot_kinase_dom"/>
</dbReference>
<feature type="region of interest" description="Disordered" evidence="12">
    <location>
        <begin position="56"/>
        <end position="89"/>
    </location>
</feature>
<comment type="catalytic activity">
    <reaction evidence="9">
        <text>L-threonyl-[protein] + ATP = O-phospho-L-threonyl-[protein] + ADP + H(+)</text>
        <dbReference type="Rhea" id="RHEA:46608"/>
        <dbReference type="Rhea" id="RHEA-COMP:11060"/>
        <dbReference type="Rhea" id="RHEA-COMP:11605"/>
        <dbReference type="ChEBI" id="CHEBI:15378"/>
        <dbReference type="ChEBI" id="CHEBI:30013"/>
        <dbReference type="ChEBI" id="CHEBI:30616"/>
        <dbReference type="ChEBI" id="CHEBI:61977"/>
        <dbReference type="ChEBI" id="CHEBI:456216"/>
        <dbReference type="EC" id="2.7.12.1"/>
    </reaction>
</comment>
<feature type="region of interest" description="Disordered" evidence="12">
    <location>
        <begin position="461"/>
        <end position="505"/>
    </location>
</feature>
<comment type="caution">
    <text evidence="14">The sequence shown here is derived from an EMBL/GenBank/DDBJ whole genome shotgun (WGS) entry which is preliminary data.</text>
</comment>
<reference evidence="14 15" key="1">
    <citation type="submission" date="2024-04" db="EMBL/GenBank/DDBJ databases">
        <title>Tritrichomonas musculus Genome.</title>
        <authorList>
            <person name="Alves-Ferreira E."/>
            <person name="Grigg M."/>
            <person name="Lorenzi H."/>
            <person name="Galac M."/>
        </authorList>
    </citation>
    <scope>NUCLEOTIDE SEQUENCE [LARGE SCALE GENOMIC DNA]</scope>
    <source>
        <strain evidence="14 15">EAF2021</strain>
    </source>
</reference>
<feature type="compositionally biased region" description="Basic and acidic residues" evidence="12">
    <location>
        <begin position="466"/>
        <end position="480"/>
    </location>
</feature>
<dbReference type="InterPro" id="IPR017441">
    <property type="entry name" value="Protein_kinase_ATP_BS"/>
</dbReference>
<organism evidence="14 15">
    <name type="scientific">Tritrichomonas musculus</name>
    <dbReference type="NCBI Taxonomy" id="1915356"/>
    <lineage>
        <taxon>Eukaryota</taxon>
        <taxon>Metamonada</taxon>
        <taxon>Parabasalia</taxon>
        <taxon>Tritrichomonadida</taxon>
        <taxon>Tritrichomonadidae</taxon>
        <taxon>Tritrichomonas</taxon>
    </lineage>
</organism>
<name>A0ABR2K2Z2_9EUKA</name>
<feature type="domain" description="Protein kinase" evidence="13">
    <location>
        <begin position="166"/>
        <end position="461"/>
    </location>
</feature>
<feature type="compositionally biased region" description="Low complexity" evidence="12">
    <location>
        <begin position="76"/>
        <end position="87"/>
    </location>
</feature>
<comment type="similarity">
    <text evidence="1">Belongs to the protein kinase superfamily. CMGC Ser/Thr protein kinase family. MNB/DYRK subfamily.</text>
</comment>
<feature type="region of interest" description="Disordered" evidence="12">
    <location>
        <begin position="1"/>
        <end position="31"/>
    </location>
</feature>
<dbReference type="Gene3D" id="3.30.200.20">
    <property type="entry name" value="Phosphorylase Kinase, domain 1"/>
    <property type="match status" value="1"/>
</dbReference>
<evidence type="ECO:0000256" key="8">
    <source>
        <dbReference type="ARBA" id="ARBA00049003"/>
    </source>
</evidence>
<dbReference type="Proteomes" id="UP001470230">
    <property type="component" value="Unassembled WGS sequence"/>
</dbReference>
<comment type="catalytic activity">
    <reaction evidence="10">
        <text>L-tyrosyl-[protein] + ATP = O-phospho-L-tyrosyl-[protein] + ADP + H(+)</text>
        <dbReference type="Rhea" id="RHEA:10596"/>
        <dbReference type="Rhea" id="RHEA-COMP:10136"/>
        <dbReference type="Rhea" id="RHEA-COMP:20101"/>
        <dbReference type="ChEBI" id="CHEBI:15378"/>
        <dbReference type="ChEBI" id="CHEBI:30616"/>
        <dbReference type="ChEBI" id="CHEBI:46858"/>
        <dbReference type="ChEBI" id="CHEBI:61978"/>
        <dbReference type="ChEBI" id="CHEBI:456216"/>
        <dbReference type="EC" id="2.7.12.1"/>
    </reaction>
</comment>
<keyword evidence="3" id="KW-0723">Serine/threonine-protein kinase</keyword>
<evidence type="ECO:0000259" key="13">
    <source>
        <dbReference type="PROSITE" id="PS50011"/>
    </source>
</evidence>
<dbReference type="Gene3D" id="1.10.510.10">
    <property type="entry name" value="Transferase(Phosphotransferase) domain 1"/>
    <property type="match status" value="1"/>
</dbReference>
<dbReference type="SUPFAM" id="SSF56112">
    <property type="entry name" value="Protein kinase-like (PK-like)"/>
    <property type="match status" value="1"/>
</dbReference>
<keyword evidence="15" id="KW-1185">Reference proteome</keyword>
<dbReference type="PANTHER" id="PTHR24058:SF22">
    <property type="entry name" value="DUAL SPECIFICITY TYROSINE-PHOSPHORYLATION-REGULATED KINASE 4"/>
    <property type="match status" value="1"/>
</dbReference>
<evidence type="ECO:0000256" key="1">
    <source>
        <dbReference type="ARBA" id="ARBA00008867"/>
    </source>
</evidence>
<evidence type="ECO:0000256" key="11">
    <source>
        <dbReference type="PROSITE-ProRule" id="PRU10141"/>
    </source>
</evidence>
<gene>
    <name evidence="14" type="ORF">M9Y10_044255</name>
</gene>
<proteinExistence type="inferred from homology"/>
<dbReference type="EC" id="2.7.12.1" evidence="2"/>
<dbReference type="InterPro" id="IPR011009">
    <property type="entry name" value="Kinase-like_dom_sf"/>
</dbReference>
<feature type="compositionally biased region" description="Basic residues" evidence="12">
    <location>
        <begin position="481"/>
        <end position="490"/>
    </location>
</feature>
<sequence length="505" mass="57771">MTKTSNITKASITKRMNSVKRTNHPKSKNATKVPNLHFDLIDVCHNDENAEIPNTTRMLKRNLKKDPISSRNNPISSRPESSRTSLSYQNPVIKNGPISADDAIKKYSMQLNVYELAEINTFKDIYFIGRSEAKIKPNKTGASNYGYDDKLHHYKVRIGDQIAYRFEIRSVIGKGAFGQVLHCIDHKTGDFIALKMIVNTPVMNEQGQIEASVLQYLQGCEDYENSRVMEGLDFFVFRNHICITSQVLGSNLYDMCRKMKFKPLSIIQVRSISKDILKGLEFIHKNNVVHCDIKPENILLCPGTTKKVKIIDFGSSCMKGEEKFEYIQSRFYRAPEVILGLRYGPPMDIWSFACIVCELLIGHPLFGGIDEPEQMELYMEALGMPPTDMIERSPRKNYFFDENYKTISHSSSRKRRRVGSSSIASLTKILNPDLLDLLSKCFEWDQENRITASEALQHPFFQNKHNSNEKNANEAVETTKVKKSPKKKPSNPKSNVPLKIKARWR</sequence>
<dbReference type="PROSITE" id="PS50011">
    <property type="entry name" value="PROTEIN_KINASE_DOM"/>
    <property type="match status" value="1"/>
</dbReference>
<feature type="compositionally biased region" description="Basic residues" evidence="12">
    <location>
        <begin position="17"/>
        <end position="29"/>
    </location>
</feature>
<dbReference type="InterPro" id="IPR042521">
    <property type="entry name" value="DYRK"/>
</dbReference>
<keyword evidence="5 11" id="KW-0547">Nucleotide-binding</keyword>
<evidence type="ECO:0000256" key="3">
    <source>
        <dbReference type="ARBA" id="ARBA00022527"/>
    </source>
</evidence>
<evidence type="ECO:0000256" key="12">
    <source>
        <dbReference type="SAM" id="MobiDB-lite"/>
    </source>
</evidence>
<keyword evidence="4" id="KW-0808">Transferase</keyword>
<evidence type="ECO:0000256" key="2">
    <source>
        <dbReference type="ARBA" id="ARBA00013203"/>
    </source>
</evidence>
<comment type="catalytic activity">
    <reaction evidence="8">
        <text>L-seryl-[protein] + ATP = O-phospho-L-seryl-[protein] + ADP + H(+)</text>
        <dbReference type="Rhea" id="RHEA:17989"/>
        <dbReference type="Rhea" id="RHEA-COMP:9863"/>
        <dbReference type="Rhea" id="RHEA-COMP:11604"/>
        <dbReference type="ChEBI" id="CHEBI:15378"/>
        <dbReference type="ChEBI" id="CHEBI:29999"/>
        <dbReference type="ChEBI" id="CHEBI:30616"/>
        <dbReference type="ChEBI" id="CHEBI:83421"/>
        <dbReference type="ChEBI" id="CHEBI:456216"/>
        <dbReference type="EC" id="2.7.12.1"/>
    </reaction>
</comment>
<dbReference type="EMBL" id="JAPFFF010000008">
    <property type="protein sequence ID" value="KAK8885126.1"/>
    <property type="molecule type" value="Genomic_DNA"/>
</dbReference>
<dbReference type="Gene3D" id="3.30.10.30">
    <property type="entry name" value="DYRK"/>
    <property type="match status" value="1"/>
</dbReference>
<dbReference type="PROSITE" id="PS00107">
    <property type="entry name" value="PROTEIN_KINASE_ATP"/>
    <property type="match status" value="1"/>
</dbReference>
<keyword evidence="7 11" id="KW-0067">ATP-binding</keyword>
<accession>A0ABR2K2Z2</accession>
<evidence type="ECO:0000313" key="15">
    <source>
        <dbReference type="Proteomes" id="UP001470230"/>
    </source>
</evidence>
<evidence type="ECO:0000256" key="9">
    <source>
        <dbReference type="ARBA" id="ARBA00049308"/>
    </source>
</evidence>